<dbReference type="Proteomes" id="UP000184388">
    <property type="component" value="Unassembled WGS sequence"/>
</dbReference>
<protein>
    <submittedName>
        <fullName evidence="2">Uncharacterized protein</fullName>
    </submittedName>
</protein>
<sequence>MRWCHNKDRRRRIAGRPPRCTSSAPLQDTSGTGFYYDVDI</sequence>
<accession>A0A9X8MRR7</accession>
<dbReference type="EMBL" id="FRBK01000005">
    <property type="protein sequence ID" value="SHL57211.1"/>
    <property type="molecule type" value="Genomic_DNA"/>
</dbReference>
<evidence type="ECO:0000256" key="1">
    <source>
        <dbReference type="SAM" id="MobiDB-lite"/>
    </source>
</evidence>
<name>A0A9X8MRR7_9ACTN</name>
<evidence type="ECO:0000313" key="2">
    <source>
        <dbReference type="EMBL" id="SHL57211.1"/>
    </source>
</evidence>
<organism evidence="2 3">
    <name type="scientific">Streptomyces yunnanensis</name>
    <dbReference type="NCBI Taxonomy" id="156453"/>
    <lineage>
        <taxon>Bacteria</taxon>
        <taxon>Bacillati</taxon>
        <taxon>Actinomycetota</taxon>
        <taxon>Actinomycetes</taxon>
        <taxon>Kitasatosporales</taxon>
        <taxon>Streptomycetaceae</taxon>
        <taxon>Streptomyces</taxon>
    </lineage>
</organism>
<comment type="caution">
    <text evidence="2">The sequence shown here is derived from an EMBL/GenBank/DDBJ whole genome shotgun (WGS) entry which is preliminary data.</text>
</comment>
<gene>
    <name evidence="2" type="ORF">SAMN05216268_10599</name>
</gene>
<proteinExistence type="predicted"/>
<dbReference type="AlphaFoldDB" id="A0A9X8MRR7"/>
<feature type="region of interest" description="Disordered" evidence="1">
    <location>
        <begin position="1"/>
        <end position="26"/>
    </location>
</feature>
<reference evidence="3" key="1">
    <citation type="submission" date="2016-11" db="EMBL/GenBank/DDBJ databases">
        <authorList>
            <person name="Jaros S."/>
            <person name="Januszkiewicz K."/>
            <person name="Wedrychowicz H."/>
        </authorList>
    </citation>
    <scope>NUCLEOTIDE SEQUENCE [LARGE SCALE GENOMIC DNA]</scope>
    <source>
        <strain evidence="3">CGMCC 4.3555</strain>
    </source>
</reference>
<evidence type="ECO:0000313" key="3">
    <source>
        <dbReference type="Proteomes" id="UP000184388"/>
    </source>
</evidence>